<dbReference type="RefSeq" id="WP_145434795.1">
    <property type="nucleotide sequence ID" value="NZ_CP036339.1"/>
</dbReference>
<dbReference type="InterPro" id="IPR055876">
    <property type="entry name" value="DUF7453"/>
</dbReference>
<dbReference type="KEGG" id="llh:I41_43070"/>
<accession>A0A517U396</accession>
<dbReference type="AlphaFoldDB" id="A0A517U396"/>
<evidence type="ECO:0000256" key="1">
    <source>
        <dbReference type="SAM" id="SignalP"/>
    </source>
</evidence>
<gene>
    <name evidence="2" type="ORF">I41_43070</name>
</gene>
<evidence type="ECO:0000313" key="3">
    <source>
        <dbReference type="Proteomes" id="UP000317909"/>
    </source>
</evidence>
<dbReference type="Proteomes" id="UP000317909">
    <property type="component" value="Chromosome"/>
</dbReference>
<evidence type="ECO:0000313" key="2">
    <source>
        <dbReference type="EMBL" id="QDT75098.1"/>
    </source>
</evidence>
<keyword evidence="3" id="KW-1185">Reference proteome</keyword>
<dbReference type="NCBIfam" id="TIGR05002">
    <property type="entry name" value="NxxGxxAF_repeat"/>
    <property type="match status" value="7"/>
</dbReference>
<feature type="chain" id="PRO_5022208905" description="PEP-CTERM protein-sorting domain-containing protein" evidence="1">
    <location>
        <begin position="23"/>
        <end position="563"/>
    </location>
</feature>
<proteinExistence type="predicted"/>
<evidence type="ECO:0008006" key="4">
    <source>
        <dbReference type="Google" id="ProtNLM"/>
    </source>
</evidence>
<sequence precursor="true">MSRSTQCALLVSTVLCCSSVQAAVNFRTVALSGQTAPDGSNAVLGTFSTPLLNNAGETTFQAKFATNIGTATTSTDTAIWFEHNSNLVLAAREGTQAPGAPLGATFSETFRLTGFNSASQFAFQGTLSSGAGGVSGTNNDGIWTNVGGAVSLLAREGALASGAGGASFGPLEFPRLNEAGEIVFKGSLAAGAAANSNEGIWAFRNGALELVAREGQPAPGAPAGTHFGGSNLDLTSFSPPLISDDGSILFAANFGVGAISTDRGIWSDREGSLDLVLRTGDQAPGTPAGTKIAFIIDSSRINGLGQLAGYWQLSGGDVIDNVNERGIWAEGNGPLELVARSGDPAPGTATGIVFDFLSPPSFNDAGKSAFYANLRGSNAELNSNNNEGIWTNRSGGLSLVMREGDQAPGLPAGAVFSFNLVSARPQHNNLGQIKFPGFLRSGAGGVTTDNDGALWVTDTSGALQLIVREGNSFTVAPGDVRTVMSIGPNGLGESSELNDDGTLAFVLKFTDGSQGVFTAKVGVPEPTSFAMTMLAIYSLVGICNRRTKRNLCNACSVGDAFGG</sequence>
<feature type="signal peptide" evidence="1">
    <location>
        <begin position="1"/>
        <end position="22"/>
    </location>
</feature>
<reference evidence="2 3" key="1">
    <citation type="submission" date="2019-02" db="EMBL/GenBank/DDBJ databases">
        <title>Deep-cultivation of Planctomycetes and their phenomic and genomic characterization uncovers novel biology.</title>
        <authorList>
            <person name="Wiegand S."/>
            <person name="Jogler M."/>
            <person name="Boedeker C."/>
            <person name="Pinto D."/>
            <person name="Vollmers J."/>
            <person name="Rivas-Marin E."/>
            <person name="Kohn T."/>
            <person name="Peeters S.H."/>
            <person name="Heuer A."/>
            <person name="Rast P."/>
            <person name="Oberbeckmann S."/>
            <person name="Bunk B."/>
            <person name="Jeske O."/>
            <person name="Meyerdierks A."/>
            <person name="Storesund J.E."/>
            <person name="Kallscheuer N."/>
            <person name="Luecker S."/>
            <person name="Lage O.M."/>
            <person name="Pohl T."/>
            <person name="Merkel B.J."/>
            <person name="Hornburger P."/>
            <person name="Mueller R.-W."/>
            <person name="Bruemmer F."/>
            <person name="Labrenz M."/>
            <person name="Spormann A.M."/>
            <person name="Op den Camp H."/>
            <person name="Overmann J."/>
            <person name="Amann R."/>
            <person name="Jetten M.S.M."/>
            <person name="Mascher T."/>
            <person name="Medema M.H."/>
            <person name="Devos D.P."/>
            <person name="Kaster A.-K."/>
            <person name="Ovreas L."/>
            <person name="Rohde M."/>
            <person name="Galperin M.Y."/>
            <person name="Jogler C."/>
        </authorList>
    </citation>
    <scope>NUCLEOTIDE SEQUENCE [LARGE SCALE GENOMIC DNA]</scope>
    <source>
        <strain evidence="2 3">I41</strain>
    </source>
</reference>
<dbReference type="EMBL" id="CP036339">
    <property type="protein sequence ID" value="QDT75098.1"/>
    <property type="molecule type" value="Genomic_DNA"/>
</dbReference>
<name>A0A517U396_9BACT</name>
<protein>
    <recommendedName>
        <fullName evidence="4">PEP-CTERM protein-sorting domain-containing protein</fullName>
    </recommendedName>
</protein>
<dbReference type="Pfam" id="PF24251">
    <property type="entry name" value="DUF7453"/>
    <property type="match status" value="1"/>
</dbReference>
<dbReference type="OrthoDB" id="280859at2"/>
<keyword evidence="1" id="KW-0732">Signal</keyword>
<organism evidence="2 3">
    <name type="scientific">Lacipirellula limnantheis</name>
    <dbReference type="NCBI Taxonomy" id="2528024"/>
    <lineage>
        <taxon>Bacteria</taxon>
        <taxon>Pseudomonadati</taxon>
        <taxon>Planctomycetota</taxon>
        <taxon>Planctomycetia</taxon>
        <taxon>Pirellulales</taxon>
        <taxon>Lacipirellulaceae</taxon>
        <taxon>Lacipirellula</taxon>
    </lineage>
</organism>